<protein>
    <submittedName>
        <fullName evidence="3">Aldo/keto reductase</fullName>
    </submittedName>
</protein>
<dbReference type="RefSeq" id="WP_198497992.1">
    <property type="nucleotide sequence ID" value="NZ_JAAKXK010000015.1"/>
</dbReference>
<name>A0A7T4C564_AERCA</name>
<dbReference type="AlphaFoldDB" id="A0A7T4C564"/>
<dbReference type="InterPro" id="IPR036812">
    <property type="entry name" value="NAD(P)_OxRdtase_dom_sf"/>
</dbReference>
<dbReference type="SUPFAM" id="SSF51430">
    <property type="entry name" value="NAD(P)-linked oxidoreductase"/>
    <property type="match status" value="1"/>
</dbReference>
<reference evidence="2 4" key="2">
    <citation type="submission" date="2023-12" db="EMBL/GenBank/DDBJ databases">
        <title>Characterization of antibiotic resistance in Aeromonas spp. in hospital effluent.</title>
        <authorList>
            <person name="Negoseki B.R.S."/>
            <person name="Krul D."/>
            <person name="Siqueira A.C."/>
            <person name="Almeida M."/>
            <person name="Mesa D."/>
            <person name="Conte D."/>
            <person name="Dalla-Costa L.M."/>
        </authorList>
    </citation>
    <scope>NUCLEOTIDE SEQUENCE [LARGE SCALE GENOMIC DNA]</scope>
    <source>
        <strain evidence="2 4">36v</strain>
    </source>
</reference>
<evidence type="ECO:0000313" key="3">
    <source>
        <dbReference type="EMBL" id="QQA63016.1"/>
    </source>
</evidence>
<evidence type="ECO:0000259" key="1">
    <source>
        <dbReference type="Pfam" id="PF00248"/>
    </source>
</evidence>
<dbReference type="InterPro" id="IPR053135">
    <property type="entry name" value="AKR2_Oxidoreductase"/>
</dbReference>
<feature type="domain" description="NADP-dependent oxidoreductase" evidence="1">
    <location>
        <begin position="2"/>
        <end position="252"/>
    </location>
</feature>
<dbReference type="EMBL" id="JAYGOJ010000014">
    <property type="protein sequence ID" value="MEA9435144.1"/>
    <property type="molecule type" value="Genomic_DNA"/>
</dbReference>
<sequence>MRLALGTVQFGLDYGISNRTGEVQDQELDAILVLARKLGVNTLDTAQAYGKAEARLGMCNTADFQVITKLSPNIDAADLTPSLEASLQRLARPSVEGLLLHRSQDASPALFERLADLQHQGKVGKVGVSVYTPEELTRWLEQGYPLELVQLPANLLDQRFLRTGWLDRLQAMGCEIHVRSLFLQGLLLMPPTLRPPYFDAFSEPLSRLDGWQPHLSLLHKALALIPALPQVSRFVVGVCHAHELAAIASAYAHLHPAQDAELATLACDEPALINPAMWRTS</sequence>
<evidence type="ECO:0000313" key="4">
    <source>
        <dbReference type="Proteomes" id="UP001304847"/>
    </source>
</evidence>
<dbReference type="CDD" id="cd19097">
    <property type="entry name" value="AKR_unchar"/>
    <property type="match status" value="1"/>
</dbReference>
<dbReference type="Pfam" id="PF00248">
    <property type="entry name" value="Aldo_ket_red"/>
    <property type="match status" value="1"/>
</dbReference>
<dbReference type="EMBL" id="CP065937">
    <property type="protein sequence ID" value="QQA63016.1"/>
    <property type="molecule type" value="Genomic_DNA"/>
</dbReference>
<organism evidence="3">
    <name type="scientific">Aeromonas caviae</name>
    <name type="common">Aeromonas punctata</name>
    <dbReference type="NCBI Taxonomy" id="648"/>
    <lineage>
        <taxon>Bacteria</taxon>
        <taxon>Pseudomonadati</taxon>
        <taxon>Pseudomonadota</taxon>
        <taxon>Gammaproteobacteria</taxon>
        <taxon>Aeromonadales</taxon>
        <taxon>Aeromonadaceae</taxon>
        <taxon>Aeromonas</taxon>
    </lineage>
</organism>
<gene>
    <name evidence="3" type="ORF">JC965_11675</name>
    <name evidence="2" type="ORF">VCX44_04740</name>
</gene>
<accession>A0A7T4C564</accession>
<reference evidence="3" key="1">
    <citation type="submission" date="2020-12" db="EMBL/GenBank/DDBJ databases">
        <title>GES Beta-lactamases isolated from hospital effluents in Brazil.</title>
        <authorList>
            <person name="Conte D."/>
            <person name="Mesa D."/>
            <person name="Palmeiro J.K."/>
            <person name="Dalla-Costa L.M."/>
        </authorList>
    </citation>
    <scope>NUCLEOTIDE SEQUENCE [LARGE SCALE GENOMIC DNA]</scope>
    <source>
        <strain evidence="3">Aero21</strain>
    </source>
</reference>
<dbReference type="Proteomes" id="UP001304847">
    <property type="component" value="Unassembled WGS sequence"/>
</dbReference>
<dbReference type="PANTHER" id="PTHR43312">
    <property type="entry name" value="D-THREO-ALDOSE 1-DEHYDROGENASE"/>
    <property type="match status" value="1"/>
</dbReference>
<evidence type="ECO:0000313" key="2">
    <source>
        <dbReference type="EMBL" id="MEA9435144.1"/>
    </source>
</evidence>
<keyword evidence="4" id="KW-1185">Reference proteome</keyword>
<dbReference type="InterPro" id="IPR023210">
    <property type="entry name" value="NADP_OxRdtase_dom"/>
</dbReference>
<proteinExistence type="predicted"/>
<dbReference type="PANTHER" id="PTHR43312:SF1">
    <property type="entry name" value="NADP-DEPENDENT OXIDOREDUCTASE DOMAIN-CONTAINING PROTEIN"/>
    <property type="match status" value="1"/>
</dbReference>
<dbReference type="Gene3D" id="3.20.20.100">
    <property type="entry name" value="NADP-dependent oxidoreductase domain"/>
    <property type="match status" value="1"/>
</dbReference>